<feature type="non-terminal residue" evidence="1">
    <location>
        <position position="1"/>
    </location>
</feature>
<dbReference type="AlphaFoldDB" id="A0A382APW5"/>
<protein>
    <submittedName>
        <fullName evidence="1">Uncharacterized protein</fullName>
    </submittedName>
</protein>
<dbReference type="EMBL" id="UINC01026326">
    <property type="protein sequence ID" value="SVB03575.1"/>
    <property type="molecule type" value="Genomic_DNA"/>
</dbReference>
<sequence>VDVPAEETAAGADTDIAAFADEPAEVVETEPIAEEADVPVLVVVIVPVTLVEAEVAEAAPAVIPAEVPIPTELAEADPAVIPAAAPMPTAPTSDIFDPFQSSH</sequence>
<proteinExistence type="predicted"/>
<organism evidence="1">
    <name type="scientific">marine metagenome</name>
    <dbReference type="NCBI Taxonomy" id="408172"/>
    <lineage>
        <taxon>unclassified sequences</taxon>
        <taxon>metagenomes</taxon>
        <taxon>ecological metagenomes</taxon>
    </lineage>
</organism>
<gene>
    <name evidence="1" type="ORF">METZ01_LOCUS156429</name>
</gene>
<evidence type="ECO:0000313" key="1">
    <source>
        <dbReference type="EMBL" id="SVB03575.1"/>
    </source>
</evidence>
<accession>A0A382APW5</accession>
<reference evidence="1" key="1">
    <citation type="submission" date="2018-05" db="EMBL/GenBank/DDBJ databases">
        <authorList>
            <person name="Lanie J.A."/>
            <person name="Ng W.-L."/>
            <person name="Kazmierczak K.M."/>
            <person name="Andrzejewski T.M."/>
            <person name="Davidsen T.M."/>
            <person name="Wayne K.J."/>
            <person name="Tettelin H."/>
            <person name="Glass J.I."/>
            <person name="Rusch D."/>
            <person name="Podicherti R."/>
            <person name="Tsui H.-C.T."/>
            <person name="Winkler M.E."/>
        </authorList>
    </citation>
    <scope>NUCLEOTIDE SEQUENCE</scope>
</reference>
<name>A0A382APW5_9ZZZZ</name>